<reference evidence="2" key="1">
    <citation type="submission" date="2016-07" db="EMBL/GenBank/DDBJ databases">
        <authorList>
            <consortium name="Pathogen Informatics"/>
        </authorList>
    </citation>
    <scope>NUCLEOTIDE SEQUENCE</scope>
</reference>
<accession>A0A565A5P0</accession>
<feature type="compositionally biased region" description="Basic and acidic residues" evidence="1">
    <location>
        <begin position="241"/>
        <end position="269"/>
    </location>
</feature>
<gene>
    <name evidence="2" type="ORF">PVP01_0006860</name>
</gene>
<dbReference type="VEuPathDB" id="PlasmoDB:PVPAM_020027400"/>
<dbReference type="EMBL" id="FLZR02000023">
    <property type="protein sequence ID" value="VUZ99973.1"/>
    <property type="molecule type" value="Genomic_DNA"/>
</dbReference>
<name>A0A565A5P0_PLAVI</name>
<dbReference type="OrthoDB" id="10511783at2759"/>
<dbReference type="VEuPathDB" id="PlasmoDB:PVX_108255"/>
<feature type="region of interest" description="Disordered" evidence="1">
    <location>
        <begin position="224"/>
        <end position="271"/>
    </location>
</feature>
<evidence type="ECO:0000256" key="1">
    <source>
        <dbReference type="SAM" id="MobiDB-lite"/>
    </source>
</evidence>
<protein>
    <submittedName>
        <fullName evidence="2">VIR protein</fullName>
    </submittedName>
</protein>
<dbReference type="VEuPathDB" id="PlasmoDB:PVW1_030005600"/>
<dbReference type="Proteomes" id="UP000220605">
    <property type="component" value="Unassembled WGS sequence"/>
</dbReference>
<organism evidence="2">
    <name type="scientific">Plasmodium vivax</name>
    <name type="common">malaria parasite P. vivax</name>
    <dbReference type="NCBI Taxonomy" id="5855"/>
    <lineage>
        <taxon>Eukaryota</taxon>
        <taxon>Sar</taxon>
        <taxon>Alveolata</taxon>
        <taxon>Apicomplexa</taxon>
        <taxon>Aconoidasida</taxon>
        <taxon>Haemosporida</taxon>
        <taxon>Plasmodiidae</taxon>
        <taxon>Plasmodium</taxon>
        <taxon>Plasmodium (Plasmodium)</taxon>
    </lineage>
</organism>
<evidence type="ECO:0000313" key="2">
    <source>
        <dbReference type="EMBL" id="VUZ99973.1"/>
    </source>
</evidence>
<proteinExistence type="predicted"/>
<dbReference type="VEuPathDB" id="PlasmoDB:PVP01_0006860"/>
<dbReference type="AlphaFoldDB" id="A0A565A5P0"/>
<sequence>MASPDTKPTYIPYNEYNKVISVYNEYVNLGEYKGEFQEIIKNINTDQKKLDLPDEFFKKLHAILRNSKVYYWDIKDNYCSYVNYKLNDEVREKYKLVDSSNFNIFNKFSAKYHDERYGITSRQDYACKKYIKYLNDDEHRRMTNLYNFYTFYDKLRSSDHLESNPECKNLPYNNKLYNDVIDDFYNHDPELYNKISSVKVLIEEFLQKPNTNCNESVHFRIPQQILDDQKKRKQQEEEEAERQRRQQEEEAEKQRRQQEEEAEKQRRQEQLQQKLEFQKRQQPMHTNPDARRGIFQQGQELFLVGQENSREEVDLGAQQPYEDQLNTRDFKPENEDTNTDGSLLKSLRLPNAITEVLGSVDPVPVVGVSGGMGALFLLFRYTPFGTFFRGGRGRVHRIPRSFNGPFLGEFQGYQDYYGGNIGYGPMNPLME</sequence>